<dbReference type="Gene3D" id="1.10.150.20">
    <property type="entry name" value="5' to 3' exonuclease, C-terminal subdomain"/>
    <property type="match status" value="1"/>
</dbReference>
<comment type="caution">
    <text evidence="1">The sequence shown here is derived from an EMBL/GenBank/DDBJ whole genome shotgun (WGS) entry which is preliminary data.</text>
</comment>
<dbReference type="AlphaFoldDB" id="A0A242M3Y1"/>
<proteinExistence type="predicted"/>
<organism evidence="1 2">
    <name type="scientific">Caballeronia sordidicola</name>
    <name type="common">Burkholderia sordidicola</name>
    <dbReference type="NCBI Taxonomy" id="196367"/>
    <lineage>
        <taxon>Bacteria</taxon>
        <taxon>Pseudomonadati</taxon>
        <taxon>Pseudomonadota</taxon>
        <taxon>Betaproteobacteria</taxon>
        <taxon>Burkholderiales</taxon>
        <taxon>Burkholderiaceae</taxon>
        <taxon>Caballeronia</taxon>
    </lineage>
</organism>
<reference evidence="1 2" key="1">
    <citation type="submission" date="2017-03" db="EMBL/GenBank/DDBJ databases">
        <title>Genome analysis of strain PAMC 26577.</title>
        <authorList>
            <person name="Oh H.-M."/>
            <person name="Yang J.-A."/>
        </authorList>
    </citation>
    <scope>NUCLEOTIDE SEQUENCE [LARGE SCALE GENOMIC DNA]</scope>
    <source>
        <strain evidence="1 2">PAMC 26577</strain>
    </source>
</reference>
<sequence>MVKATEELRAATVATPSITDEIERWLPPRAVRALHAHGIKTLAELTLLIPRRKQWWTAIPKLGQTSAQQIEAFFAAHPALTDRACALIKSTGSPIVVP</sequence>
<accession>A0A242M3Y1</accession>
<gene>
    <name evidence="1" type="ORF">PAMC26577_40435</name>
</gene>
<dbReference type="Pfam" id="PF12482">
    <property type="entry name" value="DUF3701"/>
    <property type="match status" value="1"/>
</dbReference>
<dbReference type="EMBL" id="NBTZ01000182">
    <property type="protein sequence ID" value="OTP65239.1"/>
    <property type="molecule type" value="Genomic_DNA"/>
</dbReference>
<protein>
    <submittedName>
        <fullName evidence="1">Integrase</fullName>
    </submittedName>
</protein>
<dbReference type="Proteomes" id="UP000195221">
    <property type="component" value="Unassembled WGS sequence"/>
</dbReference>
<evidence type="ECO:0000313" key="1">
    <source>
        <dbReference type="EMBL" id="OTP65239.1"/>
    </source>
</evidence>
<dbReference type="InterPro" id="IPR022169">
    <property type="entry name" value="DUF3701"/>
</dbReference>
<evidence type="ECO:0000313" key="2">
    <source>
        <dbReference type="Proteomes" id="UP000195221"/>
    </source>
</evidence>
<name>A0A242M3Y1_CABSO</name>